<dbReference type="PANTHER" id="PTHR28018:SF3">
    <property type="entry name" value="RESPIRATORY SUPERCOMPLEX FACTOR 2, MITOCHONDRIAL"/>
    <property type="match status" value="1"/>
</dbReference>
<feature type="transmembrane region" description="Helical" evidence="5">
    <location>
        <begin position="115"/>
        <end position="135"/>
    </location>
</feature>
<keyword evidence="8" id="KW-1185">Reference proteome</keyword>
<comment type="subcellular location">
    <subcellularLocation>
        <location evidence="1">Mitochondrion</location>
    </subcellularLocation>
</comment>
<protein>
    <submittedName>
        <fullName evidence="7">Replication factor C, subunit RFC4</fullName>
    </submittedName>
</protein>
<organism evidence="7 8">
    <name type="scientific">Discina gigas</name>
    <dbReference type="NCBI Taxonomy" id="1032678"/>
    <lineage>
        <taxon>Eukaryota</taxon>
        <taxon>Fungi</taxon>
        <taxon>Dikarya</taxon>
        <taxon>Ascomycota</taxon>
        <taxon>Pezizomycotina</taxon>
        <taxon>Pezizomycetes</taxon>
        <taxon>Pezizales</taxon>
        <taxon>Discinaceae</taxon>
        <taxon>Discina</taxon>
    </lineage>
</organism>
<evidence type="ECO:0000256" key="1">
    <source>
        <dbReference type="ARBA" id="ARBA00004173"/>
    </source>
</evidence>
<accession>A0ABR3GF88</accession>
<feature type="domain" description="HIG1" evidence="6">
    <location>
        <begin position="89"/>
        <end position="180"/>
    </location>
</feature>
<evidence type="ECO:0000256" key="2">
    <source>
        <dbReference type="ARBA" id="ARBA00022692"/>
    </source>
</evidence>
<dbReference type="InterPro" id="IPR040153">
    <property type="entry name" value="Rcf2"/>
</dbReference>
<dbReference type="Proteomes" id="UP001447188">
    <property type="component" value="Unassembled WGS sequence"/>
</dbReference>
<evidence type="ECO:0000256" key="5">
    <source>
        <dbReference type="SAM" id="Phobius"/>
    </source>
</evidence>
<name>A0ABR3GF88_9PEZI</name>
<reference evidence="7 8" key="1">
    <citation type="submission" date="2024-02" db="EMBL/GenBank/DDBJ databases">
        <title>Discinaceae phylogenomics.</title>
        <authorList>
            <person name="Dirks A.C."/>
            <person name="James T.Y."/>
        </authorList>
    </citation>
    <scope>NUCLEOTIDE SEQUENCE [LARGE SCALE GENOMIC DNA]</scope>
    <source>
        <strain evidence="7 8">ACD0624</strain>
    </source>
</reference>
<dbReference type="Pfam" id="PF04588">
    <property type="entry name" value="HIG_1_N"/>
    <property type="match status" value="1"/>
</dbReference>
<gene>
    <name evidence="7" type="primary">RCF2</name>
    <name evidence="7" type="ORF">Q9L58_006411</name>
</gene>
<keyword evidence="3 5" id="KW-1133">Transmembrane helix</keyword>
<keyword evidence="2 5" id="KW-0812">Transmembrane</keyword>
<sequence>MKVLSKEEEAAHYRAVLIGGTTGGILGCAGGLGLGLLLQRRWPVIRQLTIPFRAFFVTSTGTFVAIVGADRSSRGFETSRYAELQQYKNMTARSLAEAVSNRTPWERVQALGREYRYPIVTTSWLLSMAVSLGLVSRNRYLTTSQKLVQARMYAQGLTLLVLVASAGLEVADARSGKGNYETVKVLDPSDPTHQKLIEKRIHHESYAGEDLWKDMVESEEQRMRERQEEAAR</sequence>
<feature type="transmembrane region" description="Helical" evidence="5">
    <location>
        <begin position="12"/>
        <end position="38"/>
    </location>
</feature>
<evidence type="ECO:0000256" key="4">
    <source>
        <dbReference type="ARBA" id="ARBA00023136"/>
    </source>
</evidence>
<evidence type="ECO:0000256" key="3">
    <source>
        <dbReference type="ARBA" id="ARBA00022989"/>
    </source>
</evidence>
<keyword evidence="4 5" id="KW-0472">Membrane</keyword>
<evidence type="ECO:0000313" key="7">
    <source>
        <dbReference type="EMBL" id="KAL0634618.1"/>
    </source>
</evidence>
<dbReference type="InterPro" id="IPR007667">
    <property type="entry name" value="Hypoxia_induced_domain"/>
</dbReference>
<proteinExistence type="predicted"/>
<dbReference type="EMBL" id="JBBBZM010000089">
    <property type="protein sequence ID" value="KAL0634618.1"/>
    <property type="molecule type" value="Genomic_DNA"/>
</dbReference>
<dbReference type="PROSITE" id="PS51503">
    <property type="entry name" value="HIG1"/>
    <property type="match status" value="1"/>
</dbReference>
<dbReference type="PANTHER" id="PTHR28018">
    <property type="entry name" value="RESPIRATORY SUPERCOMPLEX FACTOR 2, MITOCHONDRIAL"/>
    <property type="match status" value="1"/>
</dbReference>
<evidence type="ECO:0000259" key="6">
    <source>
        <dbReference type="PROSITE" id="PS51503"/>
    </source>
</evidence>
<comment type="caution">
    <text evidence="7">The sequence shown here is derived from an EMBL/GenBank/DDBJ whole genome shotgun (WGS) entry which is preliminary data.</text>
</comment>
<dbReference type="PROSITE" id="PS51257">
    <property type="entry name" value="PROKAR_LIPOPROTEIN"/>
    <property type="match status" value="1"/>
</dbReference>
<feature type="transmembrane region" description="Helical" evidence="5">
    <location>
        <begin position="50"/>
        <end position="69"/>
    </location>
</feature>
<evidence type="ECO:0000313" key="8">
    <source>
        <dbReference type="Proteomes" id="UP001447188"/>
    </source>
</evidence>